<comment type="subcellular location">
    <subcellularLocation>
        <location evidence="1">Cell membrane</location>
        <topology evidence="1">Multi-pass membrane protein</topology>
    </subcellularLocation>
</comment>
<evidence type="ECO:0000256" key="5">
    <source>
        <dbReference type="ARBA" id="ARBA00022989"/>
    </source>
</evidence>
<dbReference type="PANTHER" id="PTHR33452:SF7">
    <property type="entry name" value="DOXX FAMILY PROTEIN"/>
    <property type="match status" value="1"/>
</dbReference>
<keyword evidence="3" id="KW-1003">Cell membrane</keyword>
<dbReference type="InterPro" id="IPR051907">
    <property type="entry name" value="DoxX-like_oxidoreductase"/>
</dbReference>
<dbReference type="InterPro" id="IPR032808">
    <property type="entry name" value="DoxX"/>
</dbReference>
<dbReference type="Proteomes" id="UP000647424">
    <property type="component" value="Unassembled WGS sequence"/>
</dbReference>
<evidence type="ECO:0000313" key="9">
    <source>
        <dbReference type="Proteomes" id="UP000647424"/>
    </source>
</evidence>
<dbReference type="RefSeq" id="WP_191818444.1">
    <property type="nucleotide sequence ID" value="NZ_JACYFT010000001.1"/>
</dbReference>
<feature type="transmembrane region" description="Helical" evidence="7">
    <location>
        <begin position="91"/>
        <end position="109"/>
    </location>
</feature>
<feature type="transmembrane region" description="Helical" evidence="7">
    <location>
        <begin position="12"/>
        <end position="33"/>
    </location>
</feature>
<evidence type="ECO:0000256" key="2">
    <source>
        <dbReference type="ARBA" id="ARBA00006679"/>
    </source>
</evidence>
<keyword evidence="9" id="KW-1185">Reference proteome</keyword>
<comment type="similarity">
    <text evidence="2">Belongs to the DoxX family.</text>
</comment>
<protein>
    <submittedName>
        <fullName evidence="8">DoxX family protein</fullName>
    </submittedName>
</protein>
<evidence type="ECO:0000256" key="6">
    <source>
        <dbReference type="ARBA" id="ARBA00023136"/>
    </source>
</evidence>
<proteinExistence type="inferred from homology"/>
<feature type="transmembrane region" description="Helical" evidence="7">
    <location>
        <begin position="137"/>
        <end position="156"/>
    </location>
</feature>
<keyword evidence="4 7" id="KW-0812">Transmembrane</keyword>
<accession>A0A927FG20</accession>
<comment type="caution">
    <text evidence="8">The sequence shown here is derived from an EMBL/GenBank/DDBJ whole genome shotgun (WGS) entry which is preliminary data.</text>
</comment>
<organism evidence="8 9">
    <name type="scientific">Limnohabitans radicicola</name>
    <dbReference type="NCBI Taxonomy" id="2771427"/>
    <lineage>
        <taxon>Bacteria</taxon>
        <taxon>Pseudomonadati</taxon>
        <taxon>Pseudomonadota</taxon>
        <taxon>Betaproteobacteria</taxon>
        <taxon>Burkholderiales</taxon>
        <taxon>Comamonadaceae</taxon>
        <taxon>Limnohabitans</taxon>
    </lineage>
</organism>
<gene>
    <name evidence="8" type="ORF">IC609_05660</name>
</gene>
<keyword evidence="5 7" id="KW-1133">Transmembrane helix</keyword>
<sequence length="165" mass="18476">MNKAQHIARQGLNTLDHVGLWLGLLSLRLLLAWEFGEAGFEKLHGSNWFADIQNQFPWPFKLIPPDINWALALGFEVVGAVALVIGLGTRFFSASLIALTIVAMLSVHWPESWSNWSELLRGYALTNEGFGNFKLPVIYIAMLLPLVFMGPGRLSLDYTIARRLP</sequence>
<evidence type="ECO:0000256" key="7">
    <source>
        <dbReference type="SAM" id="Phobius"/>
    </source>
</evidence>
<keyword evidence="6 7" id="KW-0472">Membrane</keyword>
<dbReference type="AlphaFoldDB" id="A0A927FG20"/>
<feature type="transmembrane region" description="Helical" evidence="7">
    <location>
        <begin position="67"/>
        <end position="84"/>
    </location>
</feature>
<dbReference type="Pfam" id="PF07681">
    <property type="entry name" value="DoxX"/>
    <property type="match status" value="1"/>
</dbReference>
<evidence type="ECO:0000256" key="3">
    <source>
        <dbReference type="ARBA" id="ARBA00022475"/>
    </source>
</evidence>
<evidence type="ECO:0000313" key="8">
    <source>
        <dbReference type="EMBL" id="MBD8050021.1"/>
    </source>
</evidence>
<evidence type="ECO:0000256" key="4">
    <source>
        <dbReference type="ARBA" id="ARBA00022692"/>
    </source>
</evidence>
<name>A0A927FG20_9BURK</name>
<evidence type="ECO:0000256" key="1">
    <source>
        <dbReference type="ARBA" id="ARBA00004651"/>
    </source>
</evidence>
<dbReference type="EMBL" id="JACYFT010000001">
    <property type="protein sequence ID" value="MBD8050021.1"/>
    <property type="molecule type" value="Genomic_DNA"/>
</dbReference>
<dbReference type="PANTHER" id="PTHR33452">
    <property type="entry name" value="OXIDOREDUCTASE CATD-RELATED"/>
    <property type="match status" value="1"/>
</dbReference>
<reference evidence="8" key="1">
    <citation type="submission" date="2020-09" db="EMBL/GenBank/DDBJ databases">
        <title>Genome seq and assembly of Limnohabitants sp.</title>
        <authorList>
            <person name="Chhetri G."/>
        </authorList>
    </citation>
    <scope>NUCLEOTIDE SEQUENCE</scope>
    <source>
        <strain evidence="8">JUR4</strain>
    </source>
</reference>
<dbReference type="GO" id="GO:0005886">
    <property type="term" value="C:plasma membrane"/>
    <property type="evidence" value="ECO:0007669"/>
    <property type="project" value="UniProtKB-SubCell"/>
</dbReference>